<dbReference type="AlphaFoldDB" id="A0A6J4LSU6"/>
<name>A0A6J4LSU6_9BACT</name>
<organism evidence="2">
    <name type="scientific">uncultured Gemmatimonadota bacterium</name>
    <dbReference type="NCBI Taxonomy" id="203437"/>
    <lineage>
        <taxon>Bacteria</taxon>
        <taxon>Pseudomonadati</taxon>
        <taxon>Gemmatimonadota</taxon>
        <taxon>environmental samples</taxon>
    </lineage>
</organism>
<evidence type="ECO:0000256" key="1">
    <source>
        <dbReference type="SAM" id="SignalP"/>
    </source>
</evidence>
<proteinExistence type="predicted"/>
<protein>
    <recommendedName>
        <fullName evidence="3">TonB-dependent receptor plug domain-containing protein</fullName>
    </recommendedName>
</protein>
<gene>
    <name evidence="2" type="ORF">AVDCRST_MAG68-3032</name>
</gene>
<feature type="chain" id="PRO_5026884225" description="TonB-dependent receptor plug domain-containing protein" evidence="1">
    <location>
        <begin position="26"/>
        <end position="135"/>
    </location>
</feature>
<keyword evidence="1" id="KW-0732">Signal</keyword>
<evidence type="ECO:0008006" key="3">
    <source>
        <dbReference type="Google" id="ProtNLM"/>
    </source>
</evidence>
<evidence type="ECO:0000313" key="2">
    <source>
        <dbReference type="EMBL" id="CAA9340833.1"/>
    </source>
</evidence>
<dbReference type="EMBL" id="CADCTW010000141">
    <property type="protein sequence ID" value="CAA9340833.1"/>
    <property type="molecule type" value="Genomic_DNA"/>
</dbReference>
<reference evidence="2" key="1">
    <citation type="submission" date="2020-02" db="EMBL/GenBank/DDBJ databases">
        <authorList>
            <person name="Meier V. D."/>
        </authorList>
    </citation>
    <scope>NUCLEOTIDE SEQUENCE</scope>
    <source>
        <strain evidence="2">AVDCRST_MAG68</strain>
    </source>
</reference>
<accession>A0A6J4LSU6</accession>
<sequence>MSAHLLRTAAAAAFLSLAALGEARAQEAFASNDAGAALSGASEAPEVLKVDARAGNAYQVVAKSNAAWLASRGPHEFPERAHVVVYLDGLPIGGKQALRGLQASSIAEIRRLSPLEATRQLGVEHGAGAILVTSK</sequence>
<feature type="signal peptide" evidence="1">
    <location>
        <begin position="1"/>
        <end position="25"/>
    </location>
</feature>